<dbReference type="GO" id="GO:0006605">
    <property type="term" value="P:protein targeting"/>
    <property type="evidence" value="ECO:0007669"/>
    <property type="project" value="UniProtKB-UniRule"/>
</dbReference>
<evidence type="ECO:0000256" key="7">
    <source>
        <dbReference type="ARBA" id="ARBA00023010"/>
    </source>
</evidence>
<evidence type="ECO:0000313" key="14">
    <source>
        <dbReference type="EMBL" id="OGF53993.1"/>
    </source>
</evidence>
<dbReference type="GO" id="GO:0043952">
    <property type="term" value="P:protein transport by the Sec complex"/>
    <property type="evidence" value="ECO:0007669"/>
    <property type="project" value="UniProtKB-UniRule"/>
</dbReference>
<keyword evidence="5 12" id="KW-0653">Protein transport</keyword>
<dbReference type="PRINTS" id="PR01755">
    <property type="entry name" value="SECFTRNLCASE"/>
</dbReference>
<evidence type="ECO:0000256" key="3">
    <source>
        <dbReference type="ARBA" id="ARBA00022475"/>
    </source>
</evidence>
<dbReference type="InterPro" id="IPR022646">
    <property type="entry name" value="SecD/SecF_CS"/>
</dbReference>
<feature type="transmembrane region" description="Helical" evidence="12">
    <location>
        <begin position="202"/>
        <end position="223"/>
    </location>
</feature>
<dbReference type="InterPro" id="IPR055344">
    <property type="entry name" value="SecD_SecF_C_bact"/>
</dbReference>
<dbReference type="STRING" id="1817864.A2Z21_05215"/>
<sequence>MLQLLGGTNINFMRLRSWAFVFSGLLIVLGLIAVGQIFIRGQANLGIEFTGGTSVTLEFRDPVHLEDARALLTKSGFVNPQVTDSREPGKYKLIVRVKEGASGEESVVTTSDRIKQLFAEGFPENSIQTSSSTSIGPVIGQELRQKAVWAILYAIIAIVVYIAFRFDFRFGVSATIAMFHDVLVVIGIMWAKDFLWPTEFTLLIMTAVLTMAGYSLTDKVVVFDRIRENLRKRQRVPLEQLINDSINQVLSRTIITSLTVLLVVVAIFFLGGEVLRDFAFALIIGVVIGTYSSIFIASALLLFWRGGRGKLMSQAAESTRKSRTTEVKSR</sequence>
<feature type="transmembrane region" description="Helical" evidence="12">
    <location>
        <begin position="171"/>
        <end position="190"/>
    </location>
</feature>
<dbReference type="HAMAP" id="MF_01464_B">
    <property type="entry name" value="SecF_B"/>
    <property type="match status" value="1"/>
</dbReference>
<dbReference type="InterPro" id="IPR048634">
    <property type="entry name" value="SecD_SecF_C"/>
</dbReference>
<comment type="subcellular location">
    <subcellularLocation>
        <location evidence="1 12">Cell membrane</location>
        <topology evidence="1 12">Multi-pass membrane protein</topology>
    </subcellularLocation>
</comment>
<evidence type="ECO:0000256" key="11">
    <source>
        <dbReference type="ARBA" id="ARBA00061053"/>
    </source>
</evidence>
<name>A0A1F5US57_FRAXR</name>
<feature type="transmembrane region" description="Helical" evidence="12">
    <location>
        <begin position="18"/>
        <end position="39"/>
    </location>
</feature>
<keyword evidence="3 12" id="KW-1003">Cell membrane</keyword>
<dbReference type="InterPro" id="IPR022645">
    <property type="entry name" value="SecD/SecF_bac"/>
</dbReference>
<organism evidence="14 15">
    <name type="scientific">Fraserbacteria sp. (strain RBG_16_55_9)</name>
    <dbReference type="NCBI Taxonomy" id="1817864"/>
    <lineage>
        <taxon>Bacteria</taxon>
        <taxon>Candidatus Fraseribacteriota</taxon>
    </lineage>
</organism>
<dbReference type="PANTHER" id="PTHR30081">
    <property type="entry name" value="PROTEIN-EXPORT MEMBRANE PROTEIN SEC"/>
    <property type="match status" value="1"/>
</dbReference>
<evidence type="ECO:0000256" key="10">
    <source>
        <dbReference type="ARBA" id="ARBA00060856"/>
    </source>
</evidence>
<gene>
    <name evidence="12" type="primary">secF</name>
    <name evidence="14" type="ORF">A2Z21_05215</name>
</gene>
<keyword evidence="8 12" id="KW-0472">Membrane</keyword>
<dbReference type="NCBIfam" id="TIGR00916">
    <property type="entry name" value="2A0604s01"/>
    <property type="match status" value="1"/>
</dbReference>
<evidence type="ECO:0000256" key="4">
    <source>
        <dbReference type="ARBA" id="ARBA00022692"/>
    </source>
</evidence>
<evidence type="ECO:0000256" key="2">
    <source>
        <dbReference type="ARBA" id="ARBA00022448"/>
    </source>
</evidence>
<comment type="similarity">
    <text evidence="10">In the C-terminal section; belongs to the SecD/SecF family. SecF subfamily.</text>
</comment>
<dbReference type="GO" id="GO:0015450">
    <property type="term" value="F:protein-transporting ATPase activity"/>
    <property type="evidence" value="ECO:0007669"/>
    <property type="project" value="InterPro"/>
</dbReference>
<dbReference type="SUPFAM" id="SSF82866">
    <property type="entry name" value="Multidrug efflux transporter AcrB transmembrane domain"/>
    <property type="match status" value="1"/>
</dbReference>
<feature type="transmembrane region" description="Helical" evidence="12">
    <location>
        <begin position="249"/>
        <end position="272"/>
    </location>
</feature>
<dbReference type="EMBL" id="MFGX01000092">
    <property type="protein sequence ID" value="OGF53993.1"/>
    <property type="molecule type" value="Genomic_DNA"/>
</dbReference>
<dbReference type="GO" id="GO:0065002">
    <property type="term" value="P:intracellular protein transmembrane transport"/>
    <property type="evidence" value="ECO:0007669"/>
    <property type="project" value="UniProtKB-UniRule"/>
</dbReference>
<comment type="subunit">
    <text evidence="12">Forms a complex with SecD. Part of the essential Sec protein translocation apparatus which comprises SecA, SecYEG and auxiliary proteins SecDF. Other proteins may also be involved.</text>
</comment>
<dbReference type="Pfam" id="PF02355">
    <property type="entry name" value="SecD_SecF_C"/>
    <property type="match status" value="1"/>
</dbReference>
<dbReference type="InterPro" id="IPR005665">
    <property type="entry name" value="SecF_bac"/>
</dbReference>
<evidence type="ECO:0000256" key="12">
    <source>
        <dbReference type="HAMAP-Rule" id="MF_01464"/>
    </source>
</evidence>
<dbReference type="Proteomes" id="UP000179157">
    <property type="component" value="Unassembled WGS sequence"/>
</dbReference>
<protein>
    <recommendedName>
        <fullName evidence="12">Protein-export membrane protein SecF</fullName>
    </recommendedName>
</protein>
<evidence type="ECO:0000313" key="15">
    <source>
        <dbReference type="Proteomes" id="UP000179157"/>
    </source>
</evidence>
<accession>A0A1F5US57</accession>
<comment type="function">
    <text evidence="9 12">Part of the Sec protein translocase complex. Interacts with the SecYEG preprotein conducting channel. SecDF uses the proton motive force (PMF) to complete protein translocation after the ATP-dependent function of SecA.</text>
</comment>
<proteinExistence type="inferred from homology"/>
<dbReference type="Pfam" id="PF07549">
    <property type="entry name" value="Sec_GG"/>
    <property type="match status" value="1"/>
</dbReference>
<keyword evidence="2 12" id="KW-0813">Transport</keyword>
<dbReference type="GO" id="GO:0005886">
    <property type="term" value="C:plasma membrane"/>
    <property type="evidence" value="ECO:0007669"/>
    <property type="project" value="UniProtKB-SubCell"/>
</dbReference>
<evidence type="ECO:0000256" key="9">
    <source>
        <dbReference type="ARBA" id="ARBA00059018"/>
    </source>
</evidence>
<feature type="domain" description="Protein export membrane protein SecD/SecF C-terminal" evidence="13">
    <location>
        <begin position="126"/>
        <end position="305"/>
    </location>
</feature>
<keyword evidence="4 12" id="KW-0812">Transmembrane</keyword>
<evidence type="ECO:0000256" key="6">
    <source>
        <dbReference type="ARBA" id="ARBA00022989"/>
    </source>
</evidence>
<keyword evidence="6 12" id="KW-1133">Transmembrane helix</keyword>
<evidence type="ECO:0000256" key="5">
    <source>
        <dbReference type="ARBA" id="ARBA00022927"/>
    </source>
</evidence>
<dbReference type="NCBIfam" id="TIGR00966">
    <property type="entry name" value="transloc_SecF"/>
    <property type="match status" value="1"/>
</dbReference>
<dbReference type="AlphaFoldDB" id="A0A1F5US57"/>
<keyword evidence="7 12" id="KW-0811">Translocation</keyword>
<comment type="similarity">
    <text evidence="12">Belongs to the SecD/SecF family. SecF subfamily.</text>
</comment>
<evidence type="ECO:0000259" key="13">
    <source>
        <dbReference type="Pfam" id="PF02355"/>
    </source>
</evidence>
<evidence type="ECO:0000256" key="8">
    <source>
        <dbReference type="ARBA" id="ARBA00023136"/>
    </source>
</evidence>
<comment type="similarity">
    <text evidence="11">In the N-terminal section; belongs to the SecD/SecF family. SecD subfamily.</text>
</comment>
<dbReference type="Gene3D" id="1.20.1640.10">
    <property type="entry name" value="Multidrug efflux transporter AcrB transmembrane domain"/>
    <property type="match status" value="1"/>
</dbReference>
<feature type="transmembrane region" description="Helical" evidence="12">
    <location>
        <begin position="147"/>
        <end position="164"/>
    </location>
</feature>
<reference evidence="14 15" key="1">
    <citation type="journal article" date="2016" name="Nat. Commun.">
        <title>Thousands of microbial genomes shed light on interconnected biogeochemical processes in an aquifer system.</title>
        <authorList>
            <person name="Anantharaman K."/>
            <person name="Brown C.T."/>
            <person name="Hug L.A."/>
            <person name="Sharon I."/>
            <person name="Castelle C.J."/>
            <person name="Probst A.J."/>
            <person name="Thomas B.C."/>
            <person name="Singh A."/>
            <person name="Wilkins M.J."/>
            <person name="Karaoz U."/>
            <person name="Brodie E.L."/>
            <person name="Williams K.H."/>
            <person name="Hubbard S.S."/>
            <person name="Banfield J.F."/>
        </authorList>
    </citation>
    <scope>NUCLEOTIDE SEQUENCE [LARGE SCALE GENOMIC DNA]</scope>
    <source>
        <strain evidence="15">RBG_16_55_9</strain>
    </source>
</reference>
<dbReference type="InterPro" id="IPR022813">
    <property type="entry name" value="SecD/SecF_arch_bac"/>
</dbReference>
<evidence type="ECO:0000256" key="1">
    <source>
        <dbReference type="ARBA" id="ARBA00004651"/>
    </source>
</evidence>
<comment type="caution">
    <text evidence="14">The sequence shown here is derived from an EMBL/GenBank/DDBJ whole genome shotgun (WGS) entry which is preliminary data.</text>
</comment>
<dbReference type="PANTHER" id="PTHR30081:SF8">
    <property type="entry name" value="PROTEIN TRANSLOCASE SUBUNIT SECF"/>
    <property type="match status" value="1"/>
</dbReference>
<feature type="transmembrane region" description="Helical" evidence="12">
    <location>
        <begin position="278"/>
        <end position="304"/>
    </location>
</feature>
<dbReference type="FunFam" id="1.20.1640.10:FF:000024">
    <property type="entry name" value="Multifunctional fusion protein"/>
    <property type="match status" value="1"/>
</dbReference>